<accession>A0ABM9X5X7</accession>
<evidence type="ECO:0000256" key="9">
    <source>
        <dbReference type="ARBA" id="ARBA00045724"/>
    </source>
</evidence>
<dbReference type="PANTHER" id="PTHR37323">
    <property type="entry name" value="GCN5-RELATED N-ACETYLTRANSFERASE"/>
    <property type="match status" value="1"/>
</dbReference>
<evidence type="ECO:0000256" key="4">
    <source>
        <dbReference type="ARBA" id="ARBA00023098"/>
    </source>
</evidence>
<dbReference type="PANTHER" id="PTHR37323:SF1">
    <property type="entry name" value="L-ORNITHINE N(ALPHA)-ACYLTRANSFERASE"/>
    <property type="match status" value="1"/>
</dbReference>
<sequence>MTQAPPGRYLTREATSPADITRAQILRAQCFQTDVQPDIDAFDAKARHFLVEERASGALVCCFRLSLFYGAALRQSYAAQFYDLTNLETIAGALLELGRFCVHPNWQDPDIQRLAWGRLAQVVDRNKVALLFGCSSFAGTDPTAYRDAFAHLKDQHLAPTKLRPTVRAQHIHPFARDTHTADPRRARQQIPPLLRSYLSMGGWVSDHAVIDRQMTTLHVFTGLEIAAIPPNRARLLRALA</sequence>
<keyword evidence="4" id="KW-0443">Lipid metabolism</keyword>
<comment type="pathway">
    <text evidence="1">Lipid metabolism.</text>
</comment>
<keyword evidence="5" id="KW-0012">Acyltransferase</keyword>
<evidence type="ECO:0000256" key="5">
    <source>
        <dbReference type="ARBA" id="ARBA00023315"/>
    </source>
</evidence>
<dbReference type="SUPFAM" id="SSF55729">
    <property type="entry name" value="Acyl-CoA N-acyltransferases (Nat)"/>
    <property type="match status" value="1"/>
</dbReference>
<name>A0ABM9X5X7_9RHOB</name>
<dbReference type="RefSeq" id="WP_007119773.1">
    <property type="nucleotide sequence ID" value="NZ_ABID01000003.1"/>
</dbReference>
<evidence type="ECO:0000256" key="1">
    <source>
        <dbReference type="ARBA" id="ARBA00005189"/>
    </source>
</evidence>
<reference evidence="11 12" key="1">
    <citation type="submission" date="2007-11" db="EMBL/GenBank/DDBJ databases">
        <authorList>
            <person name="Wagner-Dobler I."/>
            <person name="Ferriera S."/>
            <person name="Johnson J."/>
            <person name="Kravitz S."/>
            <person name="Beeson K."/>
            <person name="Sutton G."/>
            <person name="Rogers Y.-H."/>
            <person name="Friedman R."/>
            <person name="Frazier M."/>
            <person name="Venter J.C."/>
        </authorList>
    </citation>
    <scope>NUCLEOTIDE SEQUENCE [LARGE SCALE GENOMIC DNA]</scope>
    <source>
        <strain evidence="11 12">HEL-45</strain>
    </source>
</reference>
<evidence type="ECO:0000313" key="11">
    <source>
        <dbReference type="EMBL" id="EDQ04777.1"/>
    </source>
</evidence>
<keyword evidence="3" id="KW-0808">Transferase</keyword>
<dbReference type="Pfam" id="PF13444">
    <property type="entry name" value="Acetyltransf_5"/>
    <property type="match status" value="1"/>
</dbReference>
<keyword evidence="2" id="KW-0444">Lipid biosynthesis</keyword>
<evidence type="ECO:0000256" key="7">
    <source>
        <dbReference type="ARBA" id="ARBA00039058"/>
    </source>
</evidence>
<dbReference type="Gene3D" id="3.40.630.30">
    <property type="match status" value="1"/>
</dbReference>
<comment type="function">
    <text evidence="9">Catalyzes the first step in the biosynthesis of ornithine lipids, which are phosphorus-free membrane lipids. Catalyzes the 3-hydroxyacyl-acyl carrier protein-dependent acylation of ornithine to form lyso-ornithine lipid (LOL).</text>
</comment>
<organism evidence="11 12">
    <name type="scientific">Sulfitobacter indolifex HEL-45</name>
    <dbReference type="NCBI Taxonomy" id="391624"/>
    <lineage>
        <taxon>Bacteria</taxon>
        <taxon>Pseudomonadati</taxon>
        <taxon>Pseudomonadota</taxon>
        <taxon>Alphaproteobacteria</taxon>
        <taxon>Rhodobacterales</taxon>
        <taxon>Roseobacteraceae</taxon>
        <taxon>Sulfitobacter</taxon>
    </lineage>
</organism>
<comment type="similarity">
    <text evidence="6">Belongs to the acetyltransferase family. OlsB subfamily.</text>
</comment>
<evidence type="ECO:0000256" key="3">
    <source>
        <dbReference type="ARBA" id="ARBA00022679"/>
    </source>
</evidence>
<gene>
    <name evidence="11" type="ORF">OIHEL45_13790</name>
</gene>
<dbReference type="EMBL" id="ABID01000003">
    <property type="protein sequence ID" value="EDQ04777.1"/>
    <property type="molecule type" value="Genomic_DNA"/>
</dbReference>
<comment type="catalytic activity">
    <reaction evidence="10">
        <text>a (3R)-hydroxyacyl-[ACP] + L-ornithine = a lyso-ornithine lipid + holo-[ACP] + H(+)</text>
        <dbReference type="Rhea" id="RHEA:20633"/>
        <dbReference type="Rhea" id="RHEA-COMP:9685"/>
        <dbReference type="Rhea" id="RHEA-COMP:9945"/>
        <dbReference type="ChEBI" id="CHEBI:15378"/>
        <dbReference type="ChEBI" id="CHEBI:46911"/>
        <dbReference type="ChEBI" id="CHEBI:64479"/>
        <dbReference type="ChEBI" id="CHEBI:78827"/>
        <dbReference type="ChEBI" id="CHEBI:138482"/>
        <dbReference type="EC" id="2.3.2.30"/>
    </reaction>
    <physiologicalReaction direction="left-to-right" evidence="10">
        <dbReference type="Rhea" id="RHEA:20634"/>
    </physiologicalReaction>
</comment>
<proteinExistence type="inferred from homology"/>
<comment type="caution">
    <text evidence="11">The sequence shown here is derived from an EMBL/GenBank/DDBJ whole genome shotgun (WGS) entry which is preliminary data.</text>
</comment>
<evidence type="ECO:0000313" key="12">
    <source>
        <dbReference type="Proteomes" id="UP000003257"/>
    </source>
</evidence>
<dbReference type="EC" id="2.3.2.30" evidence="7"/>
<protein>
    <recommendedName>
        <fullName evidence="8">L-ornithine N(alpha)-acyltransferase</fullName>
        <ecNumber evidence="7">2.3.2.30</ecNumber>
    </recommendedName>
</protein>
<keyword evidence="12" id="KW-1185">Reference proteome</keyword>
<dbReference type="InterPro" id="IPR052351">
    <property type="entry name" value="Ornithine_N-alpha-AT"/>
</dbReference>
<dbReference type="InterPro" id="IPR016181">
    <property type="entry name" value="Acyl_CoA_acyltransferase"/>
</dbReference>
<evidence type="ECO:0000256" key="2">
    <source>
        <dbReference type="ARBA" id="ARBA00022516"/>
    </source>
</evidence>
<evidence type="ECO:0000256" key="10">
    <source>
        <dbReference type="ARBA" id="ARBA00047785"/>
    </source>
</evidence>
<evidence type="ECO:0000256" key="6">
    <source>
        <dbReference type="ARBA" id="ARBA00038095"/>
    </source>
</evidence>
<dbReference type="Proteomes" id="UP000003257">
    <property type="component" value="Unassembled WGS sequence"/>
</dbReference>
<evidence type="ECO:0000256" key="8">
    <source>
        <dbReference type="ARBA" id="ARBA00039866"/>
    </source>
</evidence>